<keyword evidence="1" id="KW-0175">Coiled coil</keyword>
<evidence type="ECO:0000313" key="3">
    <source>
        <dbReference type="EMBL" id="CAJ1958904.1"/>
    </source>
</evidence>
<evidence type="ECO:0000256" key="1">
    <source>
        <dbReference type="SAM" id="Coils"/>
    </source>
</evidence>
<gene>
    <name evidence="3" type="ORF">CYCCA115_LOCUS17410</name>
</gene>
<accession>A0AAD2G080</accession>
<dbReference type="EMBL" id="CAKOGP040001980">
    <property type="protein sequence ID" value="CAJ1958904.1"/>
    <property type="molecule type" value="Genomic_DNA"/>
</dbReference>
<feature type="coiled-coil region" evidence="1">
    <location>
        <begin position="71"/>
        <end position="98"/>
    </location>
</feature>
<protein>
    <submittedName>
        <fullName evidence="3">Uncharacterized protein</fullName>
    </submittedName>
</protein>
<dbReference type="Proteomes" id="UP001295423">
    <property type="component" value="Unassembled WGS sequence"/>
</dbReference>
<comment type="caution">
    <text evidence="3">The sequence shown here is derived from an EMBL/GenBank/DDBJ whole genome shotgun (WGS) entry which is preliminary data.</text>
</comment>
<proteinExistence type="predicted"/>
<reference evidence="3" key="1">
    <citation type="submission" date="2023-08" db="EMBL/GenBank/DDBJ databases">
        <authorList>
            <person name="Audoor S."/>
            <person name="Bilcke G."/>
        </authorList>
    </citation>
    <scope>NUCLEOTIDE SEQUENCE</scope>
</reference>
<sequence length="128" mass="14448">MMHPKESKGTKAARKTKNAFQYVIGSFKKSDPMAKMKYKEHLIAQRKKDFGVTYINLVRLNATQEQLQFAVDSCNTDVDILLREIEQLKDKIDMLDYETKANLKPKPGSPQSTAQSSSPHIFAVSAKA</sequence>
<evidence type="ECO:0000256" key="2">
    <source>
        <dbReference type="SAM" id="MobiDB-lite"/>
    </source>
</evidence>
<keyword evidence="4" id="KW-1185">Reference proteome</keyword>
<dbReference type="AlphaFoldDB" id="A0AAD2G080"/>
<name>A0AAD2G080_9STRA</name>
<feature type="region of interest" description="Disordered" evidence="2">
    <location>
        <begin position="101"/>
        <end position="128"/>
    </location>
</feature>
<feature type="compositionally biased region" description="Polar residues" evidence="2">
    <location>
        <begin position="109"/>
        <end position="119"/>
    </location>
</feature>
<organism evidence="3 4">
    <name type="scientific">Cylindrotheca closterium</name>
    <dbReference type="NCBI Taxonomy" id="2856"/>
    <lineage>
        <taxon>Eukaryota</taxon>
        <taxon>Sar</taxon>
        <taxon>Stramenopiles</taxon>
        <taxon>Ochrophyta</taxon>
        <taxon>Bacillariophyta</taxon>
        <taxon>Bacillariophyceae</taxon>
        <taxon>Bacillariophycidae</taxon>
        <taxon>Bacillariales</taxon>
        <taxon>Bacillariaceae</taxon>
        <taxon>Cylindrotheca</taxon>
    </lineage>
</organism>
<evidence type="ECO:0000313" key="4">
    <source>
        <dbReference type="Proteomes" id="UP001295423"/>
    </source>
</evidence>